<evidence type="ECO:0000256" key="1">
    <source>
        <dbReference type="ARBA" id="ARBA00004533"/>
    </source>
</evidence>
<reference evidence="7 8" key="1">
    <citation type="submission" date="2016-02" db="EMBL/GenBank/DDBJ databases">
        <title>Anaerosporomusa subterraneum gen. nov., sp. nov., a spore-forming obligate anaerobe isolated from saprolite.</title>
        <authorList>
            <person name="Choi J.K."/>
            <person name="Shah M."/>
            <person name="Yee N."/>
        </authorList>
    </citation>
    <scope>NUCLEOTIDE SEQUENCE [LARGE SCALE GENOMIC DNA]</scope>
    <source>
        <strain evidence="7 8">RU4</strain>
    </source>
</reference>
<dbReference type="PANTHER" id="PTHR30606">
    <property type="entry name" value="LIPID A BIOSYNTHESIS LAUROYL ACYLTRANSFERASE"/>
    <property type="match status" value="1"/>
</dbReference>
<evidence type="ECO:0000313" key="8">
    <source>
        <dbReference type="Proteomes" id="UP000076268"/>
    </source>
</evidence>
<dbReference type="AlphaFoldDB" id="A0A154BR27"/>
<keyword evidence="6 7" id="KW-0012">Acyltransferase</keyword>
<dbReference type="STRING" id="1794912.AXX12_08100"/>
<dbReference type="CDD" id="cd07984">
    <property type="entry name" value="LPLAT_LABLAT-like"/>
    <property type="match status" value="1"/>
</dbReference>
<keyword evidence="5" id="KW-0472">Membrane</keyword>
<gene>
    <name evidence="7" type="ORF">AXX12_08100</name>
</gene>
<evidence type="ECO:0000256" key="5">
    <source>
        <dbReference type="ARBA" id="ARBA00023136"/>
    </source>
</evidence>
<name>A0A154BR27_ANASB</name>
<dbReference type="GO" id="GO:0005886">
    <property type="term" value="C:plasma membrane"/>
    <property type="evidence" value="ECO:0007669"/>
    <property type="project" value="UniProtKB-SubCell"/>
</dbReference>
<keyword evidence="4 7" id="KW-0808">Transferase</keyword>
<dbReference type="Proteomes" id="UP000076268">
    <property type="component" value="Unassembled WGS sequence"/>
</dbReference>
<sequence>MQYWILKTISRILCLLPYCLLLSLGKGLGRLYYLLAKSQRKLALTQIQERMNLSPEEAEKTIRQLFINLAQTFLEIMYMPRLNKTTINNYVDIENRHYLDAAMAEGKGIAILAAHFGNWEWLGAGLALNGYPLAAVFKGQPNDQHTRLLTEYRQHVGMEVYAKGGNEVLGLVKAFKRGQAVGLISDQNAGKTGITLDFFGKPSSTHSGISVFAAKLGCPVVPIFIVRRPEGGHRILVQPPHHFEHTGHQAEDITAFTAKMSKIIEDIIRQYPDHWIWFHKRWRDPHHGRAASGGDMQ</sequence>
<comment type="caution">
    <text evidence="7">The sequence shown here is derived from an EMBL/GenBank/DDBJ whole genome shotgun (WGS) entry which is preliminary data.</text>
</comment>
<dbReference type="Pfam" id="PF03279">
    <property type="entry name" value="Lip_A_acyltrans"/>
    <property type="match status" value="1"/>
</dbReference>
<dbReference type="GO" id="GO:0016746">
    <property type="term" value="F:acyltransferase activity"/>
    <property type="evidence" value="ECO:0007669"/>
    <property type="project" value="UniProtKB-KW"/>
</dbReference>
<keyword evidence="2" id="KW-1003">Cell membrane</keyword>
<dbReference type="PIRSF" id="PIRSF026649">
    <property type="entry name" value="MsbB"/>
    <property type="match status" value="1"/>
</dbReference>
<evidence type="ECO:0000313" key="7">
    <source>
        <dbReference type="EMBL" id="KYZ76386.1"/>
    </source>
</evidence>
<dbReference type="PANTHER" id="PTHR30606:SF10">
    <property type="entry name" value="PHOSPHATIDYLINOSITOL MANNOSIDE ACYLTRANSFERASE"/>
    <property type="match status" value="1"/>
</dbReference>
<evidence type="ECO:0000256" key="4">
    <source>
        <dbReference type="ARBA" id="ARBA00022679"/>
    </source>
</evidence>
<dbReference type="OrthoDB" id="9801955at2"/>
<comment type="subcellular location">
    <subcellularLocation>
        <location evidence="1">Cell inner membrane</location>
    </subcellularLocation>
</comment>
<accession>A0A154BR27</accession>
<evidence type="ECO:0000256" key="2">
    <source>
        <dbReference type="ARBA" id="ARBA00022475"/>
    </source>
</evidence>
<dbReference type="InterPro" id="IPR004960">
    <property type="entry name" value="LipA_acyltrans"/>
</dbReference>
<dbReference type="RefSeq" id="WP_066241761.1">
    <property type="nucleotide sequence ID" value="NZ_LSGP01000017.1"/>
</dbReference>
<evidence type="ECO:0000256" key="3">
    <source>
        <dbReference type="ARBA" id="ARBA00022519"/>
    </source>
</evidence>
<dbReference type="GO" id="GO:0009247">
    <property type="term" value="P:glycolipid biosynthetic process"/>
    <property type="evidence" value="ECO:0007669"/>
    <property type="project" value="UniProtKB-ARBA"/>
</dbReference>
<protein>
    <submittedName>
        <fullName evidence="7">Lipid A biosynthesis acyltransferase</fullName>
    </submittedName>
</protein>
<keyword evidence="3" id="KW-0997">Cell inner membrane</keyword>
<keyword evidence="8" id="KW-1185">Reference proteome</keyword>
<dbReference type="EMBL" id="LSGP01000017">
    <property type="protein sequence ID" value="KYZ76386.1"/>
    <property type="molecule type" value="Genomic_DNA"/>
</dbReference>
<proteinExistence type="predicted"/>
<evidence type="ECO:0000256" key="6">
    <source>
        <dbReference type="ARBA" id="ARBA00023315"/>
    </source>
</evidence>
<organism evidence="7 8">
    <name type="scientific">Anaerosporomusa subterranea</name>
    <dbReference type="NCBI Taxonomy" id="1794912"/>
    <lineage>
        <taxon>Bacteria</taxon>
        <taxon>Bacillati</taxon>
        <taxon>Bacillota</taxon>
        <taxon>Negativicutes</taxon>
        <taxon>Acetonemataceae</taxon>
        <taxon>Anaerosporomusa</taxon>
    </lineage>
</organism>